<comment type="caution">
    <text evidence="2">The sequence shown here is derived from an EMBL/GenBank/DDBJ whole genome shotgun (WGS) entry which is preliminary data.</text>
</comment>
<accession>A0AA39QT81</accession>
<reference evidence="2" key="1">
    <citation type="submission" date="2023-03" db="EMBL/GenBank/DDBJ databases">
        <title>Complete genome of Cladonia borealis.</title>
        <authorList>
            <person name="Park H."/>
        </authorList>
    </citation>
    <scope>NUCLEOTIDE SEQUENCE</scope>
    <source>
        <strain evidence="2">ANT050790</strain>
    </source>
</reference>
<feature type="chain" id="PRO_5041280159" evidence="1">
    <location>
        <begin position="27"/>
        <end position="407"/>
    </location>
</feature>
<evidence type="ECO:0000313" key="3">
    <source>
        <dbReference type="Proteomes" id="UP001166286"/>
    </source>
</evidence>
<sequence length="407" mass="43863">MFISRDLSRISPLLLTLGFCLDLVSALPGKPIGSAVNALILRDVPPDRILNLNSIVLPGNASVLTNSTLAPSNVTSATLPLVNSTSTASGSSISVILPPPIKNGSKLLADAQEDALHQSLPYLLKQLGVDSAAIPELVSEGVPLLRDAILASIADQGGHPQDPAVLLARRGLFNSIGKWVKKVVKQGINLVKGPAIDAGCGVFAASTLGGYLLSADAFAVQNILKKPKATTPDQDFYIYPLHGSISHDDGIRIFYNANFPPGFGEAAGVTMGRNIYLREAAHIKYTDSNFLDVTKILLHEFTHSEQYRALGYNLHAFGLRYLFEYCKAGFSYKKNSLEVDAYKKQEYLNSLFSFPGTEFVKVWNQRGVQQHLGLPKARIYSSPGNNQYSLALQKGTLSITCGLSSCS</sequence>
<proteinExistence type="predicted"/>
<evidence type="ECO:0000256" key="1">
    <source>
        <dbReference type="SAM" id="SignalP"/>
    </source>
</evidence>
<protein>
    <submittedName>
        <fullName evidence="2">Uncharacterized protein</fullName>
    </submittedName>
</protein>
<dbReference type="EMBL" id="JAFEKC020000024">
    <property type="protein sequence ID" value="KAK0507293.1"/>
    <property type="molecule type" value="Genomic_DNA"/>
</dbReference>
<organism evidence="2 3">
    <name type="scientific">Cladonia borealis</name>
    <dbReference type="NCBI Taxonomy" id="184061"/>
    <lineage>
        <taxon>Eukaryota</taxon>
        <taxon>Fungi</taxon>
        <taxon>Dikarya</taxon>
        <taxon>Ascomycota</taxon>
        <taxon>Pezizomycotina</taxon>
        <taxon>Lecanoromycetes</taxon>
        <taxon>OSLEUM clade</taxon>
        <taxon>Lecanoromycetidae</taxon>
        <taxon>Lecanorales</taxon>
        <taxon>Lecanorineae</taxon>
        <taxon>Cladoniaceae</taxon>
        <taxon>Cladonia</taxon>
    </lineage>
</organism>
<keyword evidence="3" id="KW-1185">Reference proteome</keyword>
<keyword evidence="1" id="KW-0732">Signal</keyword>
<dbReference type="Proteomes" id="UP001166286">
    <property type="component" value="Unassembled WGS sequence"/>
</dbReference>
<evidence type="ECO:0000313" key="2">
    <source>
        <dbReference type="EMBL" id="KAK0507293.1"/>
    </source>
</evidence>
<name>A0AA39QT81_9LECA</name>
<gene>
    <name evidence="2" type="ORF">JMJ35_010331</name>
</gene>
<feature type="signal peptide" evidence="1">
    <location>
        <begin position="1"/>
        <end position="26"/>
    </location>
</feature>
<dbReference type="AlphaFoldDB" id="A0AA39QT81"/>